<reference evidence="4 5" key="1">
    <citation type="submission" date="2016-11" db="EMBL/GenBank/DDBJ databases">
        <authorList>
            <person name="Jaros S."/>
            <person name="Januszkiewicz K."/>
            <person name="Wedrychowicz H."/>
        </authorList>
    </citation>
    <scope>NUCLEOTIDE SEQUENCE [LARGE SCALE GENOMIC DNA]</scope>
    <source>
        <strain evidence="4 5">DSM 29589</strain>
    </source>
</reference>
<dbReference type="InterPro" id="IPR000863">
    <property type="entry name" value="Sulfotransferase_dom"/>
</dbReference>
<dbReference type="AlphaFoldDB" id="A0A1M7I1H3"/>
<evidence type="ECO:0000256" key="1">
    <source>
        <dbReference type="ARBA" id="ARBA00022679"/>
    </source>
</evidence>
<evidence type="ECO:0000256" key="2">
    <source>
        <dbReference type="ARBA" id="ARBA00023180"/>
    </source>
</evidence>
<dbReference type="PANTHER" id="PTHR10605">
    <property type="entry name" value="HEPARAN SULFATE SULFOTRANSFERASE"/>
    <property type="match status" value="1"/>
</dbReference>
<protein>
    <submittedName>
        <fullName evidence="4">Sulfotransferase domain-containing protein</fullName>
    </submittedName>
</protein>
<proteinExistence type="predicted"/>
<dbReference type="InterPro" id="IPR037359">
    <property type="entry name" value="NST/OST"/>
</dbReference>
<dbReference type="Gene3D" id="3.40.50.300">
    <property type="entry name" value="P-loop containing nucleotide triphosphate hydrolases"/>
    <property type="match status" value="1"/>
</dbReference>
<feature type="domain" description="Sulfotransferase" evidence="3">
    <location>
        <begin position="6"/>
        <end position="180"/>
    </location>
</feature>
<accession>A0A1M7I1H3</accession>
<dbReference type="OrthoDB" id="981508at2"/>
<sequence>MQLLVPDFICIGVQKAGTTWLYNQLVANPLISIPEKECNILTEPRGHLQRYTDFYAGTHEGRLLGDVSPFYATQPVIAQRIREMNPDCKVIIVLRDPVARAFSQYRMATKAERIPPETTLWRAFRKNMQFMQQRGCYLDVLRRFDDAGFDRRNILPLPFEWIGENPLALMDRLNAFLGVEGAADDALMAQRFASYTQGAQPPEKDAARIRKWYASRNAGLREYLWWQPEWL</sequence>
<dbReference type="GO" id="GO:0008146">
    <property type="term" value="F:sulfotransferase activity"/>
    <property type="evidence" value="ECO:0007669"/>
    <property type="project" value="InterPro"/>
</dbReference>
<dbReference type="RefSeq" id="WP_073036716.1">
    <property type="nucleotide sequence ID" value="NZ_BMLR01000014.1"/>
</dbReference>
<dbReference type="SUPFAM" id="SSF52540">
    <property type="entry name" value="P-loop containing nucleoside triphosphate hydrolases"/>
    <property type="match status" value="1"/>
</dbReference>
<dbReference type="EMBL" id="FRBR01000014">
    <property type="protein sequence ID" value="SHM34489.1"/>
    <property type="molecule type" value="Genomic_DNA"/>
</dbReference>
<keyword evidence="2" id="KW-0325">Glycoprotein</keyword>
<evidence type="ECO:0000313" key="4">
    <source>
        <dbReference type="EMBL" id="SHM34489.1"/>
    </source>
</evidence>
<dbReference type="STRING" id="337701.SAMN05444398_11453"/>
<evidence type="ECO:0000313" key="5">
    <source>
        <dbReference type="Proteomes" id="UP000183974"/>
    </source>
</evidence>
<dbReference type="InterPro" id="IPR027417">
    <property type="entry name" value="P-loop_NTPase"/>
</dbReference>
<dbReference type="Pfam" id="PF00685">
    <property type="entry name" value="Sulfotransfer_1"/>
    <property type="match status" value="1"/>
</dbReference>
<dbReference type="Proteomes" id="UP000183974">
    <property type="component" value="Unassembled WGS sequence"/>
</dbReference>
<organism evidence="4 5">
    <name type="scientific">Roseovarius pacificus</name>
    <dbReference type="NCBI Taxonomy" id="337701"/>
    <lineage>
        <taxon>Bacteria</taxon>
        <taxon>Pseudomonadati</taxon>
        <taxon>Pseudomonadota</taxon>
        <taxon>Alphaproteobacteria</taxon>
        <taxon>Rhodobacterales</taxon>
        <taxon>Roseobacteraceae</taxon>
        <taxon>Roseovarius</taxon>
    </lineage>
</organism>
<name>A0A1M7I1H3_9RHOB</name>
<keyword evidence="5" id="KW-1185">Reference proteome</keyword>
<gene>
    <name evidence="4" type="ORF">SAMN05444398_11453</name>
</gene>
<evidence type="ECO:0000259" key="3">
    <source>
        <dbReference type="Pfam" id="PF00685"/>
    </source>
</evidence>
<keyword evidence="1 4" id="KW-0808">Transferase</keyword>
<dbReference type="PANTHER" id="PTHR10605:SF56">
    <property type="entry name" value="BIFUNCTIONAL HEPARAN SULFATE N-DEACETYLASE_N-SULFOTRANSFERASE"/>
    <property type="match status" value="1"/>
</dbReference>